<dbReference type="PANTHER" id="PTHR23502:SF173">
    <property type="entry name" value="MFS-MULTIDRUG-RESISTANCE TRANSPORTER-RELATED"/>
    <property type="match status" value="1"/>
</dbReference>
<feature type="transmembrane region" description="Helical" evidence="6">
    <location>
        <begin position="222"/>
        <end position="241"/>
    </location>
</feature>
<feature type="region of interest" description="Disordered" evidence="5">
    <location>
        <begin position="1"/>
        <end position="83"/>
    </location>
</feature>
<evidence type="ECO:0000256" key="3">
    <source>
        <dbReference type="ARBA" id="ARBA00022989"/>
    </source>
</evidence>
<feature type="transmembrane region" description="Helical" evidence="6">
    <location>
        <begin position="164"/>
        <end position="182"/>
    </location>
</feature>
<accession>A0A0C3Q1U8</accession>
<feature type="domain" description="Major facilitator superfamily (MFS) profile" evidence="7">
    <location>
        <begin position="96"/>
        <end position="530"/>
    </location>
</feature>
<evidence type="ECO:0000256" key="4">
    <source>
        <dbReference type="ARBA" id="ARBA00023136"/>
    </source>
</evidence>
<evidence type="ECO:0000256" key="1">
    <source>
        <dbReference type="ARBA" id="ARBA00004141"/>
    </source>
</evidence>
<dbReference type="InterPro" id="IPR020846">
    <property type="entry name" value="MFS_dom"/>
</dbReference>
<dbReference type="InterPro" id="IPR011701">
    <property type="entry name" value="MFS"/>
</dbReference>
<feature type="transmembrane region" description="Helical" evidence="6">
    <location>
        <begin position="253"/>
        <end position="273"/>
    </location>
</feature>
<feature type="transmembrane region" description="Helical" evidence="6">
    <location>
        <begin position="410"/>
        <end position="429"/>
    </location>
</feature>
<dbReference type="InterPro" id="IPR036259">
    <property type="entry name" value="MFS_trans_sf"/>
</dbReference>
<dbReference type="Proteomes" id="UP000054248">
    <property type="component" value="Unassembled WGS sequence"/>
</dbReference>
<evidence type="ECO:0000313" key="9">
    <source>
        <dbReference type="Proteomes" id="UP000054248"/>
    </source>
</evidence>
<dbReference type="AlphaFoldDB" id="A0A0C3Q1U8"/>
<feature type="transmembrane region" description="Helical" evidence="6">
    <location>
        <begin position="503"/>
        <end position="523"/>
    </location>
</feature>
<evidence type="ECO:0000256" key="5">
    <source>
        <dbReference type="SAM" id="MobiDB-lite"/>
    </source>
</evidence>
<feature type="transmembrane region" description="Helical" evidence="6">
    <location>
        <begin position="435"/>
        <end position="459"/>
    </location>
</feature>
<evidence type="ECO:0000256" key="2">
    <source>
        <dbReference type="ARBA" id="ARBA00022692"/>
    </source>
</evidence>
<dbReference type="PANTHER" id="PTHR23502">
    <property type="entry name" value="MAJOR FACILITATOR SUPERFAMILY"/>
    <property type="match status" value="1"/>
</dbReference>
<feature type="compositionally biased region" description="Basic and acidic residues" evidence="5">
    <location>
        <begin position="1"/>
        <end position="18"/>
    </location>
</feature>
<dbReference type="Pfam" id="PF07690">
    <property type="entry name" value="MFS_1"/>
    <property type="match status" value="1"/>
</dbReference>
<dbReference type="OrthoDB" id="9986881at2759"/>
<name>A0A0C3Q1U8_9AGAM</name>
<feature type="compositionally biased region" description="Basic and acidic residues" evidence="5">
    <location>
        <begin position="61"/>
        <end position="71"/>
    </location>
</feature>
<reference evidence="9" key="2">
    <citation type="submission" date="2015-01" db="EMBL/GenBank/DDBJ databases">
        <title>Evolutionary Origins and Diversification of the Mycorrhizal Mutualists.</title>
        <authorList>
            <consortium name="DOE Joint Genome Institute"/>
            <consortium name="Mycorrhizal Genomics Consortium"/>
            <person name="Kohler A."/>
            <person name="Kuo A."/>
            <person name="Nagy L.G."/>
            <person name="Floudas D."/>
            <person name="Copeland A."/>
            <person name="Barry K.W."/>
            <person name="Cichocki N."/>
            <person name="Veneault-Fourrey C."/>
            <person name="LaButti K."/>
            <person name="Lindquist E.A."/>
            <person name="Lipzen A."/>
            <person name="Lundell T."/>
            <person name="Morin E."/>
            <person name="Murat C."/>
            <person name="Riley R."/>
            <person name="Ohm R."/>
            <person name="Sun H."/>
            <person name="Tunlid A."/>
            <person name="Henrissat B."/>
            <person name="Grigoriev I.V."/>
            <person name="Hibbett D.S."/>
            <person name="Martin F."/>
        </authorList>
    </citation>
    <scope>NUCLEOTIDE SEQUENCE [LARGE SCALE GENOMIC DNA]</scope>
    <source>
        <strain evidence="9">MUT 4182</strain>
    </source>
</reference>
<dbReference type="SUPFAM" id="SSF103473">
    <property type="entry name" value="MFS general substrate transporter"/>
    <property type="match status" value="1"/>
</dbReference>
<feature type="transmembrane region" description="Helical" evidence="6">
    <location>
        <begin position="466"/>
        <end position="491"/>
    </location>
</feature>
<dbReference type="FunFam" id="1.20.1250.20:FF:000011">
    <property type="entry name" value="MFS multidrug transporter, putative"/>
    <property type="match status" value="1"/>
</dbReference>
<evidence type="ECO:0000259" key="7">
    <source>
        <dbReference type="PROSITE" id="PS50850"/>
    </source>
</evidence>
<comment type="subcellular location">
    <subcellularLocation>
        <location evidence="1">Membrane</location>
        <topology evidence="1">Multi-pass membrane protein</topology>
    </subcellularLocation>
</comment>
<dbReference type="CDD" id="cd17323">
    <property type="entry name" value="MFS_Tpo1_MDR_like"/>
    <property type="match status" value="1"/>
</dbReference>
<keyword evidence="3 6" id="KW-1133">Transmembrane helix</keyword>
<protein>
    <recommendedName>
        <fullName evidence="7">Major facilitator superfamily (MFS) profile domain-containing protein</fullName>
    </recommendedName>
</protein>
<dbReference type="GO" id="GO:0022857">
    <property type="term" value="F:transmembrane transporter activity"/>
    <property type="evidence" value="ECO:0007669"/>
    <property type="project" value="InterPro"/>
</dbReference>
<dbReference type="HOGENOM" id="CLU_008455_11_4_1"/>
<feature type="transmembrane region" description="Helical" evidence="6">
    <location>
        <begin position="133"/>
        <end position="152"/>
    </location>
</feature>
<evidence type="ECO:0000313" key="8">
    <source>
        <dbReference type="EMBL" id="KIO22265.1"/>
    </source>
</evidence>
<feature type="transmembrane region" description="Helical" evidence="6">
    <location>
        <begin position="329"/>
        <end position="348"/>
    </location>
</feature>
<feature type="transmembrane region" description="Helical" evidence="6">
    <location>
        <begin position="94"/>
        <end position="113"/>
    </location>
</feature>
<feature type="transmembrane region" description="Helical" evidence="6">
    <location>
        <begin position="188"/>
        <end position="210"/>
    </location>
</feature>
<dbReference type="STRING" id="1051891.A0A0C3Q1U8"/>
<dbReference type="PROSITE" id="PS50850">
    <property type="entry name" value="MFS"/>
    <property type="match status" value="1"/>
</dbReference>
<dbReference type="EMBL" id="KN823114">
    <property type="protein sequence ID" value="KIO22265.1"/>
    <property type="molecule type" value="Genomic_DNA"/>
</dbReference>
<keyword evidence="4 6" id="KW-0472">Membrane</keyword>
<keyword evidence="9" id="KW-1185">Reference proteome</keyword>
<organism evidence="8 9">
    <name type="scientific">Tulasnella calospora MUT 4182</name>
    <dbReference type="NCBI Taxonomy" id="1051891"/>
    <lineage>
        <taxon>Eukaryota</taxon>
        <taxon>Fungi</taxon>
        <taxon>Dikarya</taxon>
        <taxon>Basidiomycota</taxon>
        <taxon>Agaricomycotina</taxon>
        <taxon>Agaricomycetes</taxon>
        <taxon>Cantharellales</taxon>
        <taxon>Tulasnellaceae</taxon>
        <taxon>Tulasnella</taxon>
    </lineage>
</organism>
<dbReference type="Gene3D" id="1.20.1250.20">
    <property type="entry name" value="MFS general substrate transporter like domains"/>
    <property type="match status" value="1"/>
</dbReference>
<evidence type="ECO:0000256" key="6">
    <source>
        <dbReference type="SAM" id="Phobius"/>
    </source>
</evidence>
<dbReference type="GO" id="GO:0005886">
    <property type="term" value="C:plasma membrane"/>
    <property type="evidence" value="ECO:0007669"/>
    <property type="project" value="TreeGrafter"/>
</dbReference>
<feature type="compositionally biased region" description="Polar residues" evidence="5">
    <location>
        <begin position="21"/>
        <end position="32"/>
    </location>
</feature>
<reference evidence="8 9" key="1">
    <citation type="submission" date="2014-04" db="EMBL/GenBank/DDBJ databases">
        <authorList>
            <consortium name="DOE Joint Genome Institute"/>
            <person name="Kuo A."/>
            <person name="Girlanda M."/>
            <person name="Perotto S."/>
            <person name="Kohler A."/>
            <person name="Nagy L.G."/>
            <person name="Floudas D."/>
            <person name="Copeland A."/>
            <person name="Barry K.W."/>
            <person name="Cichocki N."/>
            <person name="Veneault-Fourrey C."/>
            <person name="LaButti K."/>
            <person name="Lindquist E.A."/>
            <person name="Lipzen A."/>
            <person name="Lundell T."/>
            <person name="Morin E."/>
            <person name="Murat C."/>
            <person name="Sun H."/>
            <person name="Tunlid A."/>
            <person name="Henrissat B."/>
            <person name="Grigoriev I.V."/>
            <person name="Hibbett D.S."/>
            <person name="Martin F."/>
            <person name="Nordberg H.P."/>
            <person name="Cantor M.N."/>
            <person name="Hua S.X."/>
        </authorList>
    </citation>
    <scope>NUCLEOTIDE SEQUENCE [LARGE SCALE GENOMIC DNA]</scope>
    <source>
        <strain evidence="8 9">MUT 4182</strain>
    </source>
</reference>
<keyword evidence="2 6" id="KW-0812">Transmembrane</keyword>
<sequence>MANRVDLEKQQRNIEEPPRTPSSIRSPAMTSEGSEHPRDSVADDQTVVDTPGSPDEVDAPGEPKLDEKTERSQYLVKWDGPDDPENPKNWSRAFRWYLTMASGLLILNATFASSSPSGVLPQLIQEFHLGHELAVLTISLFVVGYCCGPLVWGPLSEQYGRKPILLVAFFIYTGFQVGSALAKTTAQVLIFRFLGGTFAAAPLTASGAILADIWDADVRGKALAFFTLAPFAGPALGPVVSGYISVGGASWRWLFWVLTMFAGFCFCVILFTMPETYAPAIHKRKAIRKRKETGNDKYISELEAEDLHWKQRLENVLARPFTMLIREPMLMAITLYMSFVYGCIYLLFESYPIVFTEGHHLNAGESGLMFLPIFLGGILGVVIYILYFNPRYEKLIPIHAPRMVPPEQRLKPAFLGAPMFVIVFFWFGWTSYPRISLWAPMLSGLFVGCSVIFIFLSLFNYIIDAYLMVSASALASNTVVRSAFGAGFPLFATQMYNKLNPRWASTLLGFIALIMVPIPFVLFKFGPRVRRTSKYAPTFD</sequence>
<feature type="transmembrane region" description="Helical" evidence="6">
    <location>
        <begin position="368"/>
        <end position="389"/>
    </location>
</feature>
<gene>
    <name evidence="8" type="ORF">M407DRAFT_245224</name>
</gene>
<proteinExistence type="predicted"/>